<protein>
    <submittedName>
        <fullName evidence="4">Ribonucleoside hydrolase RihC</fullName>
    </submittedName>
</protein>
<comment type="caution">
    <text evidence="4">The sequence shown here is derived from an EMBL/GenBank/DDBJ whole genome shotgun (WGS) entry which is preliminary data.</text>
</comment>
<name>A0A2A4GZ39_9STAP</name>
<evidence type="ECO:0000259" key="3">
    <source>
        <dbReference type="Pfam" id="PF01156"/>
    </source>
</evidence>
<dbReference type="GO" id="GO:0005829">
    <property type="term" value="C:cytosol"/>
    <property type="evidence" value="ECO:0007669"/>
    <property type="project" value="TreeGrafter"/>
</dbReference>
<dbReference type="CDD" id="cd02651">
    <property type="entry name" value="nuc_hydro_IU_UC_XIUA"/>
    <property type="match status" value="1"/>
</dbReference>
<evidence type="ECO:0000256" key="1">
    <source>
        <dbReference type="ARBA" id="ARBA00022801"/>
    </source>
</evidence>
<organism evidence="4 5">
    <name type="scientific">Staphylococcus delphini</name>
    <dbReference type="NCBI Taxonomy" id="53344"/>
    <lineage>
        <taxon>Bacteria</taxon>
        <taxon>Bacillati</taxon>
        <taxon>Bacillota</taxon>
        <taxon>Bacilli</taxon>
        <taxon>Bacillales</taxon>
        <taxon>Staphylococcaceae</taxon>
        <taxon>Staphylococcus</taxon>
        <taxon>Staphylococcus intermedius group</taxon>
    </lineage>
</organism>
<dbReference type="SUPFAM" id="SSF53590">
    <property type="entry name" value="Nucleoside hydrolase"/>
    <property type="match status" value="1"/>
</dbReference>
<evidence type="ECO:0000313" key="4">
    <source>
        <dbReference type="EMBL" id="PCF56133.1"/>
    </source>
</evidence>
<dbReference type="PANTHER" id="PTHR12304:SF15">
    <property type="entry name" value="NON-SPECIFIC RIBONUCLEOSIDE HYDROLASE RIHC"/>
    <property type="match status" value="1"/>
</dbReference>
<gene>
    <name evidence="4" type="ORF">B5C08_04195</name>
</gene>
<reference evidence="4 5" key="1">
    <citation type="journal article" date="2017" name="PLoS ONE">
        <title>Development of a real-time PCR for detection of Staphylococcus pseudintermedius using a novel automated comparison of whole-genome sequences.</title>
        <authorList>
            <person name="Verstappen K.M."/>
            <person name="Huijbregts L."/>
            <person name="Spaninks M."/>
            <person name="Wagenaar J.A."/>
            <person name="Fluit A.C."/>
            <person name="Duim B."/>
        </authorList>
    </citation>
    <scope>NUCLEOTIDE SEQUENCE [LARGE SCALE GENOMIC DNA]</scope>
    <source>
        <strain evidence="4 5">215070706401-1</strain>
    </source>
</reference>
<dbReference type="Proteomes" id="UP000218335">
    <property type="component" value="Unassembled WGS sequence"/>
</dbReference>
<dbReference type="EMBL" id="MWUU01000004">
    <property type="protein sequence ID" value="PCF56133.1"/>
    <property type="molecule type" value="Genomic_DNA"/>
</dbReference>
<dbReference type="InterPro" id="IPR023186">
    <property type="entry name" value="IUNH"/>
</dbReference>
<evidence type="ECO:0000256" key="2">
    <source>
        <dbReference type="ARBA" id="ARBA00023295"/>
    </source>
</evidence>
<feature type="domain" description="Inosine/uridine-preferring nucleoside hydrolase" evidence="3">
    <location>
        <begin position="5"/>
        <end position="290"/>
    </location>
</feature>
<dbReference type="NCBIfam" id="NF008036">
    <property type="entry name" value="PRK10768.1"/>
    <property type="match status" value="1"/>
</dbReference>
<keyword evidence="1 4" id="KW-0378">Hydrolase</keyword>
<dbReference type="GO" id="GO:0008477">
    <property type="term" value="F:purine nucleosidase activity"/>
    <property type="evidence" value="ECO:0007669"/>
    <property type="project" value="TreeGrafter"/>
</dbReference>
<dbReference type="InterPro" id="IPR001910">
    <property type="entry name" value="Inosine/uridine_hydrolase_dom"/>
</dbReference>
<dbReference type="AlphaFoldDB" id="A0A2A4GZ39"/>
<proteinExistence type="predicted"/>
<dbReference type="RefSeq" id="WP_096592247.1">
    <property type="nucleotide sequence ID" value="NZ_MWRM01000002.1"/>
</dbReference>
<dbReference type="InterPro" id="IPR036452">
    <property type="entry name" value="Ribo_hydro-like"/>
</dbReference>
<keyword evidence="2" id="KW-0326">Glycosidase</keyword>
<dbReference type="GO" id="GO:0006152">
    <property type="term" value="P:purine nucleoside catabolic process"/>
    <property type="evidence" value="ECO:0007669"/>
    <property type="project" value="TreeGrafter"/>
</dbReference>
<dbReference type="Gene3D" id="3.90.245.10">
    <property type="entry name" value="Ribonucleoside hydrolase-like"/>
    <property type="match status" value="1"/>
</dbReference>
<dbReference type="PANTHER" id="PTHR12304">
    <property type="entry name" value="INOSINE-URIDINE PREFERRING NUCLEOSIDE HYDROLASE"/>
    <property type="match status" value="1"/>
</dbReference>
<dbReference type="Pfam" id="PF01156">
    <property type="entry name" value="IU_nuc_hydro"/>
    <property type="match status" value="1"/>
</dbReference>
<sequence length="301" mass="32882">MSIPIIIDTDPGIDDAAAISLALHHPQLDVQLISTVHSNVPLQRTTRNAQQLIEYFHAHVPVASGAASPLVQKAVHAPHVHGESGMAGYTFDEPTTPLKSNNSVEAMKDLLLQSTTPMTLVPIGPLTNIALLLKMYPEVHTYIHQIVLMGGSAGSGNITPAAEFNVYADPEAAHIVFQSGLPIVMAGLDIARASNLPHALLPKIKEMNHTGNMLYHLFQHYRGESFLDGLNVYDAYTMMYLCYPELFTVRPAQVDVELSGNHARGATFVDFNVTDSSTHVLMDIQAEDFQAAFLEMLQYCP</sequence>
<accession>A0A2A4GZ39</accession>
<evidence type="ECO:0000313" key="5">
    <source>
        <dbReference type="Proteomes" id="UP000218335"/>
    </source>
</evidence>